<dbReference type="AlphaFoldDB" id="A0A193CAP3"/>
<evidence type="ECO:0000256" key="1">
    <source>
        <dbReference type="SAM" id="MobiDB-lite"/>
    </source>
</evidence>
<feature type="compositionally biased region" description="Basic and acidic residues" evidence="1">
    <location>
        <begin position="57"/>
        <end position="74"/>
    </location>
</feature>
<evidence type="ECO:0008006" key="4">
    <source>
        <dbReference type="Google" id="ProtNLM"/>
    </source>
</evidence>
<protein>
    <recommendedName>
        <fullName evidence="4">DUF4440 domain-containing protein</fullName>
    </recommendedName>
</protein>
<name>A0A193CAP3_AMYOR</name>
<dbReference type="Proteomes" id="UP000093695">
    <property type="component" value="Chromosome"/>
</dbReference>
<dbReference type="KEGG" id="aori:SD37_10360"/>
<keyword evidence="3" id="KW-1185">Reference proteome</keyword>
<dbReference type="EMBL" id="CP016174">
    <property type="protein sequence ID" value="ANN21691.1"/>
    <property type="molecule type" value="Genomic_DNA"/>
</dbReference>
<proteinExistence type="predicted"/>
<gene>
    <name evidence="2" type="ORF">SD37_10360</name>
</gene>
<sequence length="145" mass="15989">MPPLPSAESPRPDAATLFADPAAVSAEWLRQWCTLDWREPMNANLDRAARYQTPAAAKDDRRAGDNEDTYRSVREQQLSSGCDEVTATASPEAPQSANVAYLVLSARRVNSSAGVAFESEQVRSVRRVLRQTDGRWLVDIRVEAG</sequence>
<evidence type="ECO:0000313" key="2">
    <source>
        <dbReference type="EMBL" id="ANN21691.1"/>
    </source>
</evidence>
<dbReference type="STRING" id="31958.SD37_10360"/>
<reference evidence="2 3" key="1">
    <citation type="journal article" date="2015" name="Genome Announc.">
        <title>Draft Genome Sequence of Norvancomycin-Producing Strain Amycolatopsis orientalis CPCC200066.</title>
        <authorList>
            <person name="Lei X."/>
            <person name="Yuan F."/>
            <person name="Shi Y."/>
            <person name="Li X."/>
            <person name="Wang L."/>
            <person name="Hong B."/>
        </authorList>
    </citation>
    <scope>NUCLEOTIDE SEQUENCE [LARGE SCALE GENOMIC DNA]</scope>
    <source>
        <strain evidence="2 3">B-37</strain>
    </source>
</reference>
<feature type="region of interest" description="Disordered" evidence="1">
    <location>
        <begin position="52"/>
        <end position="92"/>
    </location>
</feature>
<evidence type="ECO:0000313" key="3">
    <source>
        <dbReference type="Proteomes" id="UP000093695"/>
    </source>
</evidence>
<accession>A0A193CAP3</accession>
<organism evidence="2 3">
    <name type="scientific">Amycolatopsis orientalis</name>
    <name type="common">Nocardia orientalis</name>
    <dbReference type="NCBI Taxonomy" id="31958"/>
    <lineage>
        <taxon>Bacteria</taxon>
        <taxon>Bacillati</taxon>
        <taxon>Actinomycetota</taxon>
        <taxon>Actinomycetes</taxon>
        <taxon>Pseudonocardiales</taxon>
        <taxon>Pseudonocardiaceae</taxon>
        <taxon>Amycolatopsis</taxon>
    </lineage>
</organism>